<dbReference type="Gene3D" id="2.30.130.40">
    <property type="entry name" value="LON domain-like"/>
    <property type="match status" value="1"/>
</dbReference>
<dbReference type="Pfam" id="PF02190">
    <property type="entry name" value="LON_substr_bdg"/>
    <property type="match status" value="1"/>
</dbReference>
<evidence type="ECO:0000259" key="1">
    <source>
        <dbReference type="PROSITE" id="PS51787"/>
    </source>
</evidence>
<dbReference type="SUPFAM" id="SSF88697">
    <property type="entry name" value="PUA domain-like"/>
    <property type="match status" value="1"/>
</dbReference>
<dbReference type="InterPro" id="IPR046336">
    <property type="entry name" value="Lon_prtase_N_sf"/>
</dbReference>
<feature type="domain" description="Lon N-terminal" evidence="1">
    <location>
        <begin position="1"/>
        <end position="91"/>
    </location>
</feature>
<dbReference type="InterPro" id="IPR003111">
    <property type="entry name" value="Lon_prtase_N"/>
</dbReference>
<dbReference type="PROSITE" id="PS51787">
    <property type="entry name" value="LON_N"/>
    <property type="match status" value="1"/>
</dbReference>
<dbReference type="EMBL" id="CP092875">
    <property type="protein sequence ID" value="UYV75984.1"/>
    <property type="molecule type" value="Genomic_DNA"/>
</dbReference>
<keyword evidence="3" id="KW-1185">Reference proteome</keyword>
<accession>A0ABY6L540</accession>
<reference evidence="2 3" key="1">
    <citation type="submission" date="2022-01" db="EMBL/GenBank/DDBJ databases">
        <title>A chromosomal length assembly of Cordylochernes scorpioides.</title>
        <authorList>
            <person name="Zeh D."/>
            <person name="Zeh J."/>
        </authorList>
    </citation>
    <scope>NUCLEOTIDE SEQUENCE [LARGE SCALE GENOMIC DNA]</scope>
    <source>
        <strain evidence="2">IN4F17</strain>
        <tissue evidence="2">Whole Body</tissue>
    </source>
</reference>
<dbReference type="Proteomes" id="UP001235939">
    <property type="component" value="Chromosome 13"/>
</dbReference>
<protein>
    <submittedName>
        <fullName evidence="2">LONP1</fullName>
    </submittedName>
</protein>
<sequence>MRLCPISHVTPVAPNCDVDLQINNKSLAELIRRKVNLNQPYAGIFMKKEENDAEVVENLNEVHPIGTFVQIHEMQNLSPSKLRLVVMAYRR</sequence>
<gene>
    <name evidence="2" type="ORF">LAZ67_13002024</name>
</gene>
<organism evidence="2 3">
    <name type="scientific">Cordylochernes scorpioides</name>
    <dbReference type="NCBI Taxonomy" id="51811"/>
    <lineage>
        <taxon>Eukaryota</taxon>
        <taxon>Metazoa</taxon>
        <taxon>Ecdysozoa</taxon>
        <taxon>Arthropoda</taxon>
        <taxon>Chelicerata</taxon>
        <taxon>Arachnida</taxon>
        <taxon>Pseudoscorpiones</taxon>
        <taxon>Cheliferoidea</taxon>
        <taxon>Chernetidae</taxon>
        <taxon>Cordylochernes</taxon>
    </lineage>
</organism>
<dbReference type="InterPro" id="IPR015947">
    <property type="entry name" value="PUA-like_sf"/>
</dbReference>
<evidence type="ECO:0000313" key="3">
    <source>
        <dbReference type="Proteomes" id="UP001235939"/>
    </source>
</evidence>
<evidence type="ECO:0000313" key="2">
    <source>
        <dbReference type="EMBL" id="UYV75984.1"/>
    </source>
</evidence>
<proteinExistence type="predicted"/>
<name>A0ABY6L540_9ARAC</name>